<dbReference type="GO" id="GO:0106008">
    <property type="term" value="F:2-oxoglutaramate amidase activity"/>
    <property type="evidence" value="ECO:0007669"/>
    <property type="project" value="UniProtKB-EC"/>
</dbReference>
<dbReference type="SUPFAM" id="SSF56317">
    <property type="entry name" value="Carbon-nitrogen hydrolase"/>
    <property type="match status" value="1"/>
</dbReference>
<dbReference type="EMBL" id="SJPL01000001">
    <property type="protein sequence ID" value="TWT68795.1"/>
    <property type="molecule type" value="Genomic_DNA"/>
</dbReference>
<feature type="domain" description="CN hydrolase" evidence="2">
    <location>
        <begin position="3"/>
        <end position="239"/>
    </location>
</feature>
<evidence type="ECO:0000259" key="2">
    <source>
        <dbReference type="PROSITE" id="PS50263"/>
    </source>
</evidence>
<comment type="similarity">
    <text evidence="1">Belongs to the carbon-nitrogen hydrolase superfamily. NIT1/NIT2 family.</text>
</comment>
<dbReference type="PANTHER" id="PTHR23088:SF27">
    <property type="entry name" value="DEAMINATED GLUTATHIONE AMIDASE"/>
    <property type="match status" value="1"/>
</dbReference>
<organism evidence="3 4">
    <name type="scientific">Crateriforma conspicua</name>
    <dbReference type="NCBI Taxonomy" id="2527996"/>
    <lineage>
        <taxon>Bacteria</taxon>
        <taxon>Pseudomonadati</taxon>
        <taxon>Planctomycetota</taxon>
        <taxon>Planctomycetia</taxon>
        <taxon>Planctomycetales</taxon>
        <taxon>Planctomycetaceae</taxon>
        <taxon>Crateriforma</taxon>
    </lineage>
</organism>
<dbReference type="AlphaFoldDB" id="A0A5C5Y3G0"/>
<dbReference type="Gene3D" id="3.60.110.10">
    <property type="entry name" value="Carbon-nitrogen hydrolase"/>
    <property type="match status" value="1"/>
</dbReference>
<dbReference type="EC" id="3.5.1.111" evidence="3"/>
<evidence type="ECO:0000256" key="1">
    <source>
        <dbReference type="ARBA" id="ARBA00010613"/>
    </source>
</evidence>
<gene>
    <name evidence="3" type="ORF">Pan14r_10420</name>
</gene>
<dbReference type="InterPro" id="IPR036526">
    <property type="entry name" value="C-N_Hydrolase_sf"/>
</dbReference>
<sequence>MKLTISLGQMDIVPGDPDANIAKASQMARHASDAGADVLVLPELWSTGYVLKRAGELADAVGHGVFAEVQRLSDEHAIHIVGSCLSKDVSNQYANTSVWTAPGGRALGQYNKLHLFRLMHEDQFLKPGDRPVLIDSPWGKAGMAICYDLRFPELFSSYATDGAIMVLIPAQWPKVRVEHWKTLLRARAIENQMFVIACNCVGQIGPTVFGGHSCVIDPWGEIPIQAGDQEEVVTTVIDTDQIDDVRARIPVFSDRRTDLFQF</sequence>
<protein>
    <submittedName>
        <fullName evidence="3">2-oxoglutaramate amidase</fullName>
        <ecNumber evidence="3">3.5.1.111</ecNumber>
    </submittedName>
</protein>
<accession>A0A5C5Y3G0</accession>
<keyword evidence="3" id="KW-0378">Hydrolase</keyword>
<dbReference type="CDD" id="cd07583">
    <property type="entry name" value="nitrilase_5"/>
    <property type="match status" value="1"/>
</dbReference>
<evidence type="ECO:0000313" key="3">
    <source>
        <dbReference type="EMBL" id="TWT68795.1"/>
    </source>
</evidence>
<reference evidence="3 4" key="1">
    <citation type="submission" date="2019-02" db="EMBL/GenBank/DDBJ databases">
        <title>Deep-cultivation of Planctomycetes and their phenomic and genomic characterization uncovers novel biology.</title>
        <authorList>
            <person name="Wiegand S."/>
            <person name="Jogler M."/>
            <person name="Boedeker C."/>
            <person name="Pinto D."/>
            <person name="Vollmers J."/>
            <person name="Rivas-Marin E."/>
            <person name="Kohn T."/>
            <person name="Peeters S.H."/>
            <person name="Heuer A."/>
            <person name="Rast P."/>
            <person name="Oberbeckmann S."/>
            <person name="Bunk B."/>
            <person name="Jeske O."/>
            <person name="Meyerdierks A."/>
            <person name="Storesund J.E."/>
            <person name="Kallscheuer N."/>
            <person name="Luecker S."/>
            <person name="Lage O.M."/>
            <person name="Pohl T."/>
            <person name="Merkel B.J."/>
            <person name="Hornburger P."/>
            <person name="Mueller R.-W."/>
            <person name="Bruemmer F."/>
            <person name="Labrenz M."/>
            <person name="Spormann A.M."/>
            <person name="Op Den Camp H."/>
            <person name="Overmann J."/>
            <person name="Amann R."/>
            <person name="Jetten M.S.M."/>
            <person name="Mascher T."/>
            <person name="Medema M.H."/>
            <person name="Devos D.P."/>
            <person name="Kaster A.-K."/>
            <person name="Ovreas L."/>
            <person name="Rohde M."/>
            <person name="Galperin M.Y."/>
            <person name="Jogler C."/>
        </authorList>
    </citation>
    <scope>NUCLEOTIDE SEQUENCE [LARGE SCALE GENOMIC DNA]</scope>
    <source>
        <strain evidence="3 4">Pan14r</strain>
    </source>
</reference>
<comment type="caution">
    <text evidence="3">The sequence shown here is derived from an EMBL/GenBank/DDBJ whole genome shotgun (WGS) entry which is preliminary data.</text>
</comment>
<dbReference type="PROSITE" id="PS01227">
    <property type="entry name" value="UPF0012"/>
    <property type="match status" value="1"/>
</dbReference>
<dbReference type="PANTHER" id="PTHR23088">
    <property type="entry name" value="NITRILASE-RELATED"/>
    <property type="match status" value="1"/>
</dbReference>
<dbReference type="Proteomes" id="UP000317238">
    <property type="component" value="Unassembled WGS sequence"/>
</dbReference>
<dbReference type="Pfam" id="PF00795">
    <property type="entry name" value="CN_hydrolase"/>
    <property type="match status" value="1"/>
</dbReference>
<keyword evidence="4" id="KW-1185">Reference proteome</keyword>
<name>A0A5C5Y3G0_9PLAN</name>
<proteinExistence type="inferred from homology"/>
<dbReference type="RefSeq" id="WP_196784665.1">
    <property type="nucleotide sequence ID" value="NZ_CP036319.1"/>
</dbReference>
<dbReference type="PROSITE" id="PS50263">
    <property type="entry name" value="CN_HYDROLASE"/>
    <property type="match status" value="1"/>
</dbReference>
<evidence type="ECO:0000313" key="4">
    <source>
        <dbReference type="Proteomes" id="UP000317238"/>
    </source>
</evidence>
<dbReference type="InterPro" id="IPR001110">
    <property type="entry name" value="UPF0012_CS"/>
</dbReference>
<dbReference type="InterPro" id="IPR003010">
    <property type="entry name" value="C-N_Hydrolase"/>
</dbReference>